<keyword evidence="5 7" id="KW-0472">Membrane</keyword>
<accession>A0ABS2GRC4</accession>
<evidence type="ECO:0000256" key="5">
    <source>
        <dbReference type="ARBA" id="ARBA00023136"/>
    </source>
</evidence>
<evidence type="ECO:0000256" key="2">
    <source>
        <dbReference type="ARBA" id="ARBA00022475"/>
    </source>
</evidence>
<dbReference type="Proteomes" id="UP000724149">
    <property type="component" value="Unassembled WGS sequence"/>
</dbReference>
<keyword evidence="4 7" id="KW-1133">Transmembrane helix</keyword>
<protein>
    <submittedName>
        <fullName evidence="10">ABC transporter permease</fullName>
    </submittedName>
</protein>
<dbReference type="EMBL" id="JACSNR010000010">
    <property type="protein sequence ID" value="MBM6924050.1"/>
    <property type="molecule type" value="Genomic_DNA"/>
</dbReference>
<feature type="domain" description="ABC3 transporter permease C-terminal" evidence="8">
    <location>
        <begin position="277"/>
        <end position="390"/>
    </location>
</feature>
<evidence type="ECO:0000256" key="6">
    <source>
        <dbReference type="ARBA" id="ARBA00038076"/>
    </source>
</evidence>
<dbReference type="Pfam" id="PF12704">
    <property type="entry name" value="MacB_PCD"/>
    <property type="match status" value="1"/>
</dbReference>
<evidence type="ECO:0000256" key="3">
    <source>
        <dbReference type="ARBA" id="ARBA00022692"/>
    </source>
</evidence>
<gene>
    <name evidence="10" type="ORF">H9X81_10185</name>
</gene>
<name>A0ABS2GRC4_9FIRM</name>
<comment type="similarity">
    <text evidence="6">Belongs to the ABC-4 integral membrane protein family.</text>
</comment>
<feature type="domain" description="MacB-like periplasmic core" evidence="9">
    <location>
        <begin position="23"/>
        <end position="237"/>
    </location>
</feature>
<evidence type="ECO:0000259" key="9">
    <source>
        <dbReference type="Pfam" id="PF12704"/>
    </source>
</evidence>
<dbReference type="RefSeq" id="WP_204721696.1">
    <property type="nucleotide sequence ID" value="NZ_JACSNR010000010.1"/>
</dbReference>
<dbReference type="PANTHER" id="PTHR30572:SF4">
    <property type="entry name" value="ABC TRANSPORTER PERMEASE YTRF"/>
    <property type="match status" value="1"/>
</dbReference>
<dbReference type="Pfam" id="PF02687">
    <property type="entry name" value="FtsX"/>
    <property type="match status" value="1"/>
</dbReference>
<dbReference type="PANTHER" id="PTHR30572">
    <property type="entry name" value="MEMBRANE COMPONENT OF TRANSPORTER-RELATED"/>
    <property type="match status" value="1"/>
</dbReference>
<feature type="transmembrane region" description="Helical" evidence="7">
    <location>
        <begin position="317"/>
        <end position="340"/>
    </location>
</feature>
<feature type="transmembrane region" description="Helical" evidence="7">
    <location>
        <begin position="20"/>
        <end position="41"/>
    </location>
</feature>
<dbReference type="InterPro" id="IPR050250">
    <property type="entry name" value="Macrolide_Exporter_MacB"/>
</dbReference>
<keyword evidence="11" id="KW-1185">Reference proteome</keyword>
<evidence type="ECO:0000313" key="10">
    <source>
        <dbReference type="EMBL" id="MBM6924050.1"/>
    </source>
</evidence>
<evidence type="ECO:0000313" key="11">
    <source>
        <dbReference type="Proteomes" id="UP000724149"/>
    </source>
</evidence>
<dbReference type="InterPro" id="IPR003838">
    <property type="entry name" value="ABC3_permease_C"/>
</dbReference>
<evidence type="ECO:0000256" key="1">
    <source>
        <dbReference type="ARBA" id="ARBA00004651"/>
    </source>
</evidence>
<evidence type="ECO:0000256" key="4">
    <source>
        <dbReference type="ARBA" id="ARBA00022989"/>
    </source>
</evidence>
<dbReference type="InterPro" id="IPR025857">
    <property type="entry name" value="MacB_PCD"/>
</dbReference>
<evidence type="ECO:0000256" key="7">
    <source>
        <dbReference type="SAM" id="Phobius"/>
    </source>
</evidence>
<proteinExistence type="inferred from homology"/>
<evidence type="ECO:0000259" key="8">
    <source>
        <dbReference type="Pfam" id="PF02687"/>
    </source>
</evidence>
<keyword evidence="3 7" id="KW-0812">Transmembrane</keyword>
<feature type="transmembrane region" description="Helical" evidence="7">
    <location>
        <begin position="360"/>
        <end position="379"/>
    </location>
</feature>
<sequence>MRAEWLLYGMRSLIRRRRRLYPTLLSISIGMMLVVIVSTVGEIGSGLVEEEIQSLGVGSVTITANKTVADIPLTEEKLNTLREQPTVESASPIVMAYTQIELKGIVEQCAVWGIDSGSTQIVELDLLHGRLLEPGDLSEKRSVCVIDRSLAEKIYQRTNIVGKKIQIMLNGSYQEFEIVGVAESGGSLVQTMLDSYAPGFVYIPYNVLQENSGKSGYDRIAVTLSDPEAADQEGEKLADALARQYGEQADSYTVENMFAQKQKMENIAEIVKLSLVAISAVSLMVSGLGVMTVMSASVTERTHEIGIKKAVGAKNAAILGEFIAEGCLLSFYGAILGLLAGQGITWIACQLLSLEFQTDPTLLTAGAVMTVLLGTVFSAKPALRAAQLDPVKALASE</sequence>
<comment type="subcellular location">
    <subcellularLocation>
        <location evidence="1">Cell membrane</location>
        <topology evidence="1">Multi-pass membrane protein</topology>
    </subcellularLocation>
</comment>
<reference evidence="10 11" key="1">
    <citation type="journal article" date="2021" name="Sci. Rep.">
        <title>The distribution of antibiotic resistance genes in chicken gut microbiota commensals.</title>
        <authorList>
            <person name="Juricova H."/>
            <person name="Matiasovicova J."/>
            <person name="Kubasova T."/>
            <person name="Cejkova D."/>
            <person name="Rychlik I."/>
        </authorList>
    </citation>
    <scope>NUCLEOTIDE SEQUENCE [LARGE SCALE GENOMIC DNA]</scope>
    <source>
        <strain evidence="10 11">An564</strain>
    </source>
</reference>
<keyword evidence="2" id="KW-1003">Cell membrane</keyword>
<comment type="caution">
    <text evidence="10">The sequence shown here is derived from an EMBL/GenBank/DDBJ whole genome shotgun (WGS) entry which is preliminary data.</text>
</comment>
<feature type="transmembrane region" description="Helical" evidence="7">
    <location>
        <begin position="273"/>
        <end position="296"/>
    </location>
</feature>
<organism evidence="10 11">
    <name type="scientific">Hydrogenoanaerobacterium saccharovorans</name>
    <dbReference type="NCBI Taxonomy" id="474960"/>
    <lineage>
        <taxon>Bacteria</taxon>
        <taxon>Bacillati</taxon>
        <taxon>Bacillota</taxon>
        <taxon>Clostridia</taxon>
        <taxon>Eubacteriales</taxon>
        <taxon>Oscillospiraceae</taxon>
        <taxon>Hydrogenoanaerobacterium</taxon>
    </lineage>
</organism>